<evidence type="ECO:0000256" key="4">
    <source>
        <dbReference type="ARBA" id="ARBA00022517"/>
    </source>
</evidence>
<evidence type="ECO:0000256" key="2">
    <source>
        <dbReference type="ARBA" id="ARBA00010740"/>
    </source>
</evidence>
<proteinExistence type="inferred from homology"/>
<reference evidence="6 7" key="1">
    <citation type="submission" date="2015-07" db="EMBL/GenBank/DDBJ databases">
        <title>Draft genome sequence of the Amantichitinum ursilacus IGB-41, a new chitin-degrading bacterium.</title>
        <authorList>
            <person name="Kirstahler P."/>
            <person name="Guenther M."/>
            <person name="Grumaz C."/>
            <person name="Rupp S."/>
            <person name="Zibek S."/>
            <person name="Sohn K."/>
        </authorList>
    </citation>
    <scope>NUCLEOTIDE SEQUENCE [LARGE SCALE GENOMIC DNA]</scope>
    <source>
        <strain evidence="6 7">IGB-41</strain>
    </source>
</reference>
<dbReference type="InterPro" id="IPR039255">
    <property type="entry name" value="YceD_bac"/>
</dbReference>
<dbReference type="GO" id="GO:0042254">
    <property type="term" value="P:ribosome biogenesis"/>
    <property type="evidence" value="ECO:0007669"/>
    <property type="project" value="UniProtKB-KW"/>
</dbReference>
<dbReference type="AlphaFoldDB" id="A0A0N0XJG2"/>
<evidence type="ECO:0000313" key="6">
    <source>
        <dbReference type="EMBL" id="KPC53268.1"/>
    </source>
</evidence>
<comment type="similarity">
    <text evidence="2">Belongs to the DUF177 domain family.</text>
</comment>
<evidence type="ECO:0000256" key="3">
    <source>
        <dbReference type="ARBA" id="ARBA00015716"/>
    </source>
</evidence>
<gene>
    <name evidence="6" type="ORF">WG78_09265</name>
</gene>
<evidence type="ECO:0000256" key="1">
    <source>
        <dbReference type="ARBA" id="ARBA00002868"/>
    </source>
</evidence>
<dbReference type="RefSeq" id="WP_053937513.1">
    <property type="nucleotide sequence ID" value="NZ_LAQT01000007.1"/>
</dbReference>
<dbReference type="Pfam" id="PF02620">
    <property type="entry name" value="YceD"/>
    <property type="match status" value="1"/>
</dbReference>
<name>A0A0N0XJG2_9NEIS</name>
<keyword evidence="4" id="KW-0690">Ribosome biogenesis</keyword>
<comment type="function">
    <text evidence="1">Plays a role in synthesis, processing and/or stability of 23S rRNA.</text>
</comment>
<keyword evidence="7" id="KW-1185">Reference proteome</keyword>
<evidence type="ECO:0000256" key="5">
    <source>
        <dbReference type="ARBA" id="ARBA00031841"/>
    </source>
</evidence>
<comment type="caution">
    <text evidence="6">The sequence shown here is derived from an EMBL/GenBank/DDBJ whole genome shotgun (WGS) entry which is preliminary data.</text>
</comment>
<sequence length="163" mass="17882">MTVIDSAQFARENSELSGEIAVAQLPRLHDQLANTAGTITWRMHGGVDKLQRPWLSLRVDGELQLVCQRCLKPLDWPFASEAHLTQFADEAHMDDAEVQDEDLEGILIDPALDIEALVEEEVLLAVPFAPTHEACGGVEDAPETGKKVNPFAVLAGMKTRKAE</sequence>
<dbReference type="STRING" id="857265.WG78_09265"/>
<dbReference type="InterPro" id="IPR003772">
    <property type="entry name" value="YceD"/>
</dbReference>
<dbReference type="Proteomes" id="UP000037939">
    <property type="component" value="Unassembled WGS sequence"/>
</dbReference>
<dbReference type="EMBL" id="LAQT01000007">
    <property type="protein sequence ID" value="KPC53268.1"/>
    <property type="molecule type" value="Genomic_DNA"/>
</dbReference>
<dbReference type="OrthoDB" id="5297600at2"/>
<dbReference type="PANTHER" id="PTHR38099">
    <property type="entry name" value="LARGE RIBOSOMAL RNA SUBUNIT ACCUMULATION PROTEIN YCED"/>
    <property type="match status" value="1"/>
</dbReference>
<accession>A0A0N0XJG2</accession>
<dbReference type="GO" id="GO:0005829">
    <property type="term" value="C:cytosol"/>
    <property type="evidence" value="ECO:0007669"/>
    <property type="project" value="TreeGrafter"/>
</dbReference>
<dbReference type="PANTHER" id="PTHR38099:SF1">
    <property type="entry name" value="LARGE RIBOSOMAL RNA SUBUNIT ACCUMULATION PROTEIN YCED"/>
    <property type="match status" value="1"/>
</dbReference>
<organism evidence="6 7">
    <name type="scientific">Amantichitinum ursilacus</name>
    <dbReference type="NCBI Taxonomy" id="857265"/>
    <lineage>
        <taxon>Bacteria</taxon>
        <taxon>Pseudomonadati</taxon>
        <taxon>Pseudomonadota</taxon>
        <taxon>Betaproteobacteria</taxon>
        <taxon>Neisseriales</taxon>
        <taxon>Chitinibacteraceae</taxon>
        <taxon>Amantichitinum</taxon>
    </lineage>
</organism>
<evidence type="ECO:0000313" key="7">
    <source>
        <dbReference type="Proteomes" id="UP000037939"/>
    </source>
</evidence>
<protein>
    <recommendedName>
        <fullName evidence="3">Large ribosomal RNA subunit accumulation protein YceD</fullName>
    </recommendedName>
    <alternativeName>
        <fullName evidence="5">23S rRNA accumulation protein YceD</fullName>
    </alternativeName>
</protein>